<organism evidence="1">
    <name type="scientific">Moumouvirus sp. 'Monve'</name>
    <dbReference type="NCBI Taxonomy" id="1128131"/>
    <lineage>
        <taxon>Viruses</taxon>
        <taxon>Varidnaviria</taxon>
        <taxon>Bamfordvirae</taxon>
        <taxon>Nucleocytoviricota</taxon>
        <taxon>Megaviricetes</taxon>
        <taxon>Imitervirales</taxon>
        <taxon>Mimiviridae</taxon>
        <taxon>Megamimivirinae</taxon>
        <taxon>Moumouvirus</taxon>
    </lineage>
</organism>
<protein>
    <submittedName>
        <fullName evidence="1">Putative DNA-directed RNA polymerase subunit 1 inactive-like protein</fullName>
    </submittedName>
</protein>
<evidence type="ECO:0000313" key="1">
    <source>
        <dbReference type="EMBL" id="AEX62344.1"/>
    </source>
</evidence>
<proteinExistence type="predicted"/>
<keyword evidence="1" id="KW-0240">DNA-directed RNA polymerase</keyword>
<gene>
    <name evidence="1" type="ORF">mv_L139</name>
</gene>
<reference evidence="1" key="1">
    <citation type="submission" date="2011-10" db="EMBL/GenBank/DDBJ databases">
        <title>Provirophages and transpovirons: unique mobilome of giant viruses.</title>
        <authorList>
            <person name="Desnues C."/>
            <person name="LaScola B."/>
            <person name="Yutin N."/>
            <person name="Fournous G."/>
            <person name="Koonin E."/>
            <person name="Raoult D."/>
        </authorList>
    </citation>
    <scope>NUCLEOTIDE SEQUENCE</scope>
    <source>
        <strain evidence="1">Mv13-mv</strain>
    </source>
</reference>
<dbReference type="GO" id="GO:0000428">
    <property type="term" value="C:DNA-directed RNA polymerase complex"/>
    <property type="evidence" value="ECO:0007669"/>
    <property type="project" value="UniProtKB-KW"/>
</dbReference>
<accession>H2ED71</accession>
<sequence>MDFQYDDIWFIIINLLKDKDKVNLFTTCKYLRSFHNKIYYTDIHNYHKVKNLSFIKKINKIKYVDDGKEIPNIVNYLVITNFTFSVDIIPKNIKYLEMDLYKYFASKKFLTNKKVKIIITKPNIPSLSTINKYGGYLTPEGHGCGLLPRKFQNPNNY</sequence>
<keyword evidence="1" id="KW-0804">Transcription</keyword>
<dbReference type="EMBL" id="JN885995">
    <property type="protein sequence ID" value="AEX62344.1"/>
    <property type="molecule type" value="Genomic_DNA"/>
</dbReference>
<name>H2ED71_9VIRU</name>